<gene>
    <name evidence="1" type="ORF">ACFOSV_02925</name>
</gene>
<name>A0ABV8AMY7_9BACT</name>
<evidence type="ECO:0000313" key="2">
    <source>
        <dbReference type="Proteomes" id="UP001595805"/>
    </source>
</evidence>
<sequence length="374" mass="41079">MSQLNGIIASILSDINEAKSKADETSREIAKNYASDQILRYFPVPRISIQNLEVEIKYAVNHVEEKPIQTAQSQKKLDDFVSAFAQETAKEVKKSVERVTRSNELYKGLSSVYPSEAWENEVNSTIKGVLQKSLEGNDPVKSSKLAREGLKKSLPELLPVVKKSNSLAIVPTETGEFQILGLDSSGMSEFVVNEKFADEKVAMNSAKELTKSLKANKVEVAEVKRDTTKKVETASFKAGNRKFDVSIDTKKLGAASSKSFFEKSVSEKAVMLNKGTKAKPKWMGAGAAANISSEEFEDDQTLNDAVEKVMAARLPVFETGVNKILSENKATIIDVNVDSEAISKAKPETISTIKFTLGSQDFTLLEDEDHNTIL</sequence>
<dbReference type="Proteomes" id="UP001595805">
    <property type="component" value="Unassembled WGS sequence"/>
</dbReference>
<proteinExistence type="predicted"/>
<comment type="caution">
    <text evidence="1">The sequence shown here is derived from an EMBL/GenBank/DDBJ whole genome shotgun (WGS) entry which is preliminary data.</text>
</comment>
<organism evidence="1 2">
    <name type="scientific">Algoriphagus namhaensis</name>
    <dbReference type="NCBI Taxonomy" id="915353"/>
    <lineage>
        <taxon>Bacteria</taxon>
        <taxon>Pseudomonadati</taxon>
        <taxon>Bacteroidota</taxon>
        <taxon>Cytophagia</taxon>
        <taxon>Cytophagales</taxon>
        <taxon>Cyclobacteriaceae</taxon>
        <taxon>Algoriphagus</taxon>
    </lineage>
</organism>
<dbReference type="RefSeq" id="WP_377903223.1">
    <property type="nucleotide sequence ID" value="NZ_JBHRZS010000003.1"/>
</dbReference>
<evidence type="ECO:0000313" key="1">
    <source>
        <dbReference type="EMBL" id="MFC3879109.1"/>
    </source>
</evidence>
<reference evidence="2" key="1">
    <citation type="journal article" date="2019" name="Int. J. Syst. Evol. Microbiol.">
        <title>The Global Catalogue of Microorganisms (GCM) 10K type strain sequencing project: providing services to taxonomists for standard genome sequencing and annotation.</title>
        <authorList>
            <consortium name="The Broad Institute Genomics Platform"/>
            <consortium name="The Broad Institute Genome Sequencing Center for Infectious Disease"/>
            <person name="Wu L."/>
            <person name="Ma J."/>
        </authorList>
    </citation>
    <scope>NUCLEOTIDE SEQUENCE [LARGE SCALE GENOMIC DNA]</scope>
    <source>
        <strain evidence="2">CCUG 60523</strain>
    </source>
</reference>
<dbReference type="EMBL" id="JBHRZS010000003">
    <property type="protein sequence ID" value="MFC3879109.1"/>
    <property type="molecule type" value="Genomic_DNA"/>
</dbReference>
<accession>A0ABV8AMY7</accession>
<keyword evidence="2" id="KW-1185">Reference proteome</keyword>
<protein>
    <submittedName>
        <fullName evidence="1">Uncharacterized protein</fullName>
    </submittedName>
</protein>